<accession>A0A8X6QVG3</accession>
<dbReference type="OrthoDB" id="6416968at2759"/>
<dbReference type="InterPro" id="IPR036186">
    <property type="entry name" value="Serpin_sf"/>
</dbReference>
<evidence type="ECO:0000256" key="2">
    <source>
        <dbReference type="ARBA" id="ARBA00022690"/>
    </source>
</evidence>
<dbReference type="Gene3D" id="2.30.39.10">
    <property type="entry name" value="Alpha-1-antitrypsin, domain 1"/>
    <property type="match status" value="1"/>
</dbReference>
<dbReference type="Gene3D" id="3.30.497.10">
    <property type="entry name" value="Antithrombin, subunit I, domain 2"/>
    <property type="match status" value="1"/>
</dbReference>
<comment type="similarity">
    <text evidence="1">Belongs to the serpin family.</text>
</comment>
<dbReference type="Proteomes" id="UP000887013">
    <property type="component" value="Unassembled WGS sequence"/>
</dbReference>
<dbReference type="InterPro" id="IPR042185">
    <property type="entry name" value="Serpin_sf_2"/>
</dbReference>
<feature type="domain" description="Serpin" evidence="4">
    <location>
        <begin position="1"/>
        <end position="152"/>
    </location>
</feature>
<dbReference type="PANTHER" id="PTHR11461">
    <property type="entry name" value="SERINE PROTEASE INHIBITOR, SERPIN"/>
    <property type="match status" value="1"/>
</dbReference>
<dbReference type="SUPFAM" id="SSF56574">
    <property type="entry name" value="Serpins"/>
    <property type="match status" value="1"/>
</dbReference>
<dbReference type="InterPro" id="IPR042178">
    <property type="entry name" value="Serpin_sf_1"/>
</dbReference>
<dbReference type="Pfam" id="PF00079">
    <property type="entry name" value="Serpin"/>
    <property type="match status" value="1"/>
</dbReference>
<dbReference type="AlphaFoldDB" id="A0A8X6QVG3"/>
<name>A0A8X6QVG3_NEPPI</name>
<evidence type="ECO:0000313" key="6">
    <source>
        <dbReference type="Proteomes" id="UP000887013"/>
    </source>
</evidence>
<evidence type="ECO:0000256" key="1">
    <source>
        <dbReference type="ARBA" id="ARBA00009500"/>
    </source>
</evidence>
<evidence type="ECO:0000256" key="3">
    <source>
        <dbReference type="ARBA" id="ARBA00022900"/>
    </source>
</evidence>
<keyword evidence="3" id="KW-0722">Serine protease inhibitor</keyword>
<evidence type="ECO:0000259" key="4">
    <source>
        <dbReference type="Pfam" id="PF00079"/>
    </source>
</evidence>
<dbReference type="InterPro" id="IPR000215">
    <property type="entry name" value="Serpin_fam"/>
</dbReference>
<keyword evidence="6" id="KW-1185">Reference proteome</keyword>
<comment type="caution">
    <text evidence="5">The sequence shown here is derived from an EMBL/GenBank/DDBJ whole genome shotgun (WGS) entry which is preliminary data.</text>
</comment>
<dbReference type="GO" id="GO:0005615">
    <property type="term" value="C:extracellular space"/>
    <property type="evidence" value="ECO:0007669"/>
    <property type="project" value="InterPro"/>
</dbReference>
<organism evidence="5 6">
    <name type="scientific">Nephila pilipes</name>
    <name type="common">Giant wood spider</name>
    <name type="synonym">Nephila maculata</name>
    <dbReference type="NCBI Taxonomy" id="299642"/>
    <lineage>
        <taxon>Eukaryota</taxon>
        <taxon>Metazoa</taxon>
        <taxon>Ecdysozoa</taxon>
        <taxon>Arthropoda</taxon>
        <taxon>Chelicerata</taxon>
        <taxon>Arachnida</taxon>
        <taxon>Araneae</taxon>
        <taxon>Araneomorphae</taxon>
        <taxon>Entelegynae</taxon>
        <taxon>Araneoidea</taxon>
        <taxon>Nephilidae</taxon>
        <taxon>Nephila</taxon>
    </lineage>
</organism>
<evidence type="ECO:0000313" key="5">
    <source>
        <dbReference type="EMBL" id="GFU46084.1"/>
    </source>
</evidence>
<dbReference type="EMBL" id="BMAW01036846">
    <property type="protein sequence ID" value="GFU46084.1"/>
    <property type="molecule type" value="Genomic_DNA"/>
</dbReference>
<feature type="non-terminal residue" evidence="5">
    <location>
        <position position="1"/>
    </location>
</feature>
<reference evidence="5" key="1">
    <citation type="submission" date="2020-08" db="EMBL/GenBank/DDBJ databases">
        <title>Multicomponent nature underlies the extraordinary mechanical properties of spider dragline silk.</title>
        <authorList>
            <person name="Kono N."/>
            <person name="Nakamura H."/>
            <person name="Mori M."/>
            <person name="Yoshida Y."/>
            <person name="Ohtoshi R."/>
            <person name="Malay A.D."/>
            <person name="Moran D.A.P."/>
            <person name="Tomita M."/>
            <person name="Numata K."/>
            <person name="Arakawa K."/>
        </authorList>
    </citation>
    <scope>NUCLEOTIDE SEQUENCE</scope>
</reference>
<keyword evidence="2" id="KW-0646">Protease inhibitor</keyword>
<sequence>MLYDGARGKTASELRNTLGFEKAQLTDEDVDLSFRNLLTNDFVSTENYTLTTANVILIDHRLKVLTEYKNKMENYFQAKVQDVDFLKKTSDEVEQFINNWVTLKTNGEITSIVKDLSPNTVVALFNAVHFKGLWKTPFDKQSTLPAKFYNYGDKSKA</sequence>
<dbReference type="PANTHER" id="PTHR11461:SF211">
    <property type="entry name" value="GH10112P-RELATED"/>
    <property type="match status" value="1"/>
</dbReference>
<dbReference type="GO" id="GO:0004867">
    <property type="term" value="F:serine-type endopeptidase inhibitor activity"/>
    <property type="evidence" value="ECO:0007669"/>
    <property type="project" value="UniProtKB-KW"/>
</dbReference>
<gene>
    <name evidence="5" type="primary">SERPINB10_1</name>
    <name evidence="5" type="ORF">NPIL_40691</name>
</gene>
<proteinExistence type="inferred from homology"/>
<protein>
    <submittedName>
        <fullName evidence="5">Serpin B10</fullName>
    </submittedName>
</protein>
<dbReference type="InterPro" id="IPR023796">
    <property type="entry name" value="Serpin_dom"/>
</dbReference>